<sequence length="466" mass="53995">MESRVSLNDENLRKELRLVEYPGIVKNDDNMLATLGGIGRISQTFCEQVRRMELIFHPENRYCKPAYGDTHKIAGILIKVKVKKPRNGSVEAKEPPTHVVEILGHCKKSIKFTSMCDFQYLPIVRNPQTNHFEYIYDRIMPQGLPPVDWLKDPEQPLLLVPSVFARCDNMQTNTFRYDHSKAKDDGDVIGVVRSRPADLKTLCDFSLVDPIPTKGNPVVYKVMMAKLVNDQQFETVKKLFEECPIWNKVSLIYEANVSSDKLKCIIPAVCYHYRTGPWRTMYVRFGYDPRKHFEARYYQTFDYRIRFGAKLGAHIKTKRSTNNPRLCQRNAPQDRDEGLIQDMNYPYLEDGRLPRGRQSFYRYSDVRLPKVQEMLDKIPTPLSGATCNEKTGWLPPNFSDEVRAIVHSSVKQSIQAWRKESGLDGEGDYEDDFEEDEDIEDDEQDGDEDNDELDEEDFADDKMDTS</sequence>
<dbReference type="Pfam" id="PF17682">
    <property type="entry name" value="Tau95_N"/>
    <property type="match status" value="1"/>
</dbReference>
<evidence type="ECO:0000259" key="6">
    <source>
        <dbReference type="Pfam" id="PF09734"/>
    </source>
</evidence>
<dbReference type="PANTHER" id="PTHR13230:SF5">
    <property type="entry name" value="GENERAL TRANSCRIPTION FACTOR 3C POLYPEPTIDE 5"/>
    <property type="match status" value="1"/>
</dbReference>
<reference evidence="8 9" key="1">
    <citation type="submission" date="2020-11" db="EMBL/GenBank/DDBJ databases">
        <authorList>
            <person name="Wallbank WR R."/>
            <person name="Pardo Diaz C."/>
            <person name="Kozak K."/>
            <person name="Martin S."/>
            <person name="Jiggins C."/>
            <person name="Moest M."/>
            <person name="Warren A I."/>
            <person name="Generalovic N T."/>
            <person name="Byers J.R.P. K."/>
            <person name="Montejo-Kovacevich G."/>
            <person name="Yen C E."/>
        </authorList>
    </citation>
    <scope>NUCLEOTIDE SEQUENCE [LARGE SCALE GENOMIC DNA]</scope>
</reference>
<evidence type="ECO:0000256" key="1">
    <source>
        <dbReference type="ARBA" id="ARBA00004123"/>
    </source>
</evidence>
<evidence type="ECO:0000256" key="5">
    <source>
        <dbReference type="SAM" id="MobiDB-lite"/>
    </source>
</evidence>
<evidence type="ECO:0000259" key="7">
    <source>
        <dbReference type="Pfam" id="PF17682"/>
    </source>
</evidence>
<evidence type="ECO:0000256" key="4">
    <source>
        <dbReference type="ARBA" id="ARBA00023242"/>
    </source>
</evidence>
<feature type="domain" description="Transcription factor IIIC subunit 5 HTH" evidence="6">
    <location>
        <begin position="159"/>
        <end position="304"/>
    </location>
</feature>
<proteinExistence type="predicted"/>
<comment type="subcellular location">
    <subcellularLocation>
        <location evidence="1">Nucleus</location>
    </subcellularLocation>
</comment>
<dbReference type="FunFam" id="3.30.200.160:FF:000002">
    <property type="entry name" value="Transcription factor IIIC, subunit 5"/>
    <property type="match status" value="1"/>
</dbReference>
<feature type="region of interest" description="Disordered" evidence="5">
    <location>
        <begin position="417"/>
        <end position="466"/>
    </location>
</feature>
<dbReference type="GO" id="GO:0000127">
    <property type="term" value="C:transcription factor TFIIIC complex"/>
    <property type="evidence" value="ECO:0007669"/>
    <property type="project" value="InterPro"/>
</dbReference>
<dbReference type="GO" id="GO:0005634">
    <property type="term" value="C:nucleus"/>
    <property type="evidence" value="ECO:0007669"/>
    <property type="project" value="UniProtKB-SubCell"/>
</dbReference>
<organism evidence="8 9">
    <name type="scientific">Hermetia illucens</name>
    <name type="common">Black soldier fly</name>
    <dbReference type="NCBI Taxonomy" id="343691"/>
    <lineage>
        <taxon>Eukaryota</taxon>
        <taxon>Metazoa</taxon>
        <taxon>Ecdysozoa</taxon>
        <taxon>Arthropoda</taxon>
        <taxon>Hexapoda</taxon>
        <taxon>Insecta</taxon>
        <taxon>Pterygota</taxon>
        <taxon>Neoptera</taxon>
        <taxon>Endopterygota</taxon>
        <taxon>Diptera</taxon>
        <taxon>Brachycera</taxon>
        <taxon>Stratiomyomorpha</taxon>
        <taxon>Stratiomyidae</taxon>
        <taxon>Hermetiinae</taxon>
        <taxon>Hermetia</taxon>
    </lineage>
</organism>
<dbReference type="Pfam" id="PF09734">
    <property type="entry name" value="Tau95"/>
    <property type="match status" value="1"/>
</dbReference>
<dbReference type="InterPro" id="IPR040454">
    <property type="entry name" value="TF_IIIC_Tfc1/Sfc1"/>
</dbReference>
<gene>
    <name evidence="8" type="ORF">HERILL_LOCUS8929</name>
</gene>
<dbReference type="EMBL" id="LR899011">
    <property type="protein sequence ID" value="CAD7086135.1"/>
    <property type="molecule type" value="Genomic_DNA"/>
</dbReference>
<protein>
    <recommendedName>
        <fullName evidence="10">General transcription factor 3C polypeptide 5</fullName>
    </recommendedName>
</protein>
<dbReference type="AlphaFoldDB" id="A0A7R8USY2"/>
<evidence type="ECO:0000256" key="2">
    <source>
        <dbReference type="ARBA" id="ARBA00023125"/>
    </source>
</evidence>
<dbReference type="InParanoid" id="A0A7R8USY2"/>
<dbReference type="PANTHER" id="PTHR13230">
    <property type="entry name" value="GENERAL TRANSCRIPTION FACTOR IIIC, POLYPEPTIDE 5"/>
    <property type="match status" value="1"/>
</dbReference>
<feature type="compositionally biased region" description="Acidic residues" evidence="5">
    <location>
        <begin position="423"/>
        <end position="459"/>
    </location>
</feature>
<name>A0A7R8USY2_HERIL</name>
<dbReference type="GO" id="GO:0001003">
    <property type="term" value="F:RNA polymerase III type 2 promoter sequence-specific DNA binding"/>
    <property type="evidence" value="ECO:0007669"/>
    <property type="project" value="TreeGrafter"/>
</dbReference>
<dbReference type="GO" id="GO:0001002">
    <property type="term" value="F:RNA polymerase III type 1 promoter sequence-specific DNA binding"/>
    <property type="evidence" value="ECO:0007669"/>
    <property type="project" value="TreeGrafter"/>
</dbReference>
<evidence type="ECO:0008006" key="10">
    <source>
        <dbReference type="Google" id="ProtNLM"/>
    </source>
</evidence>
<keyword evidence="4" id="KW-0539">Nucleus</keyword>
<accession>A0A7R8USY2</accession>
<dbReference type="FunCoup" id="A0A7R8USY2">
    <property type="interactions" value="604"/>
</dbReference>
<dbReference type="Proteomes" id="UP000594454">
    <property type="component" value="Chromosome 3"/>
</dbReference>
<keyword evidence="3" id="KW-0804">Transcription</keyword>
<feature type="domain" description="Transcription factor IIIC subunit Tfc1/Sfc1 triple barrel" evidence="7">
    <location>
        <begin position="19"/>
        <end position="121"/>
    </location>
</feature>
<dbReference type="InterPro" id="IPR041499">
    <property type="entry name" value="Tfc1/Sfc1_N"/>
</dbReference>
<dbReference type="OMA" id="PPEYFVR"/>
<dbReference type="Gene3D" id="3.30.200.160">
    <property type="entry name" value="TFIIIC, subcomplex tauA, subunit Sfc1, barrel domain"/>
    <property type="match status" value="1"/>
</dbReference>
<evidence type="ECO:0000256" key="3">
    <source>
        <dbReference type="ARBA" id="ARBA00023163"/>
    </source>
</evidence>
<evidence type="ECO:0000313" key="8">
    <source>
        <dbReference type="EMBL" id="CAD7086135.1"/>
    </source>
</evidence>
<keyword evidence="2" id="KW-0238">DNA-binding</keyword>
<dbReference type="GO" id="GO:0006384">
    <property type="term" value="P:transcription initiation at RNA polymerase III promoter"/>
    <property type="evidence" value="ECO:0007669"/>
    <property type="project" value="InterPro"/>
</dbReference>
<dbReference type="InterPro" id="IPR019136">
    <property type="entry name" value="TF_IIIC_su-5_HTH"/>
</dbReference>
<dbReference type="OrthoDB" id="5598268at2759"/>
<evidence type="ECO:0000313" key="9">
    <source>
        <dbReference type="Proteomes" id="UP000594454"/>
    </source>
</evidence>
<dbReference type="InterPro" id="IPR042536">
    <property type="entry name" value="TFIIIC_tauA_Sfc1"/>
</dbReference>
<keyword evidence="9" id="KW-1185">Reference proteome</keyword>